<dbReference type="EMBL" id="JBHRXP010000007">
    <property type="protein sequence ID" value="MFC3581814.1"/>
    <property type="molecule type" value="Genomic_DNA"/>
</dbReference>
<gene>
    <name evidence="1" type="ORF">ACFONA_16715</name>
</gene>
<evidence type="ECO:0000313" key="1">
    <source>
        <dbReference type="EMBL" id="MFC3581814.1"/>
    </source>
</evidence>
<keyword evidence="2" id="KW-1185">Reference proteome</keyword>
<dbReference type="RefSeq" id="WP_261292357.1">
    <property type="nucleotide sequence ID" value="NZ_JANQBK010000001.1"/>
</dbReference>
<organism evidence="1 2">
    <name type="scientific">Sphingomonas hylomeconis</name>
    <dbReference type="NCBI Taxonomy" id="1395958"/>
    <lineage>
        <taxon>Bacteria</taxon>
        <taxon>Pseudomonadati</taxon>
        <taxon>Pseudomonadota</taxon>
        <taxon>Alphaproteobacteria</taxon>
        <taxon>Sphingomonadales</taxon>
        <taxon>Sphingomonadaceae</taxon>
        <taxon>Sphingomonas</taxon>
    </lineage>
</organism>
<dbReference type="Proteomes" id="UP001595713">
    <property type="component" value="Unassembled WGS sequence"/>
</dbReference>
<reference evidence="2" key="1">
    <citation type="journal article" date="2019" name="Int. J. Syst. Evol. Microbiol.">
        <title>The Global Catalogue of Microorganisms (GCM) 10K type strain sequencing project: providing services to taxonomists for standard genome sequencing and annotation.</title>
        <authorList>
            <consortium name="The Broad Institute Genomics Platform"/>
            <consortium name="The Broad Institute Genome Sequencing Center for Infectious Disease"/>
            <person name="Wu L."/>
            <person name="Ma J."/>
        </authorList>
    </citation>
    <scope>NUCLEOTIDE SEQUENCE [LARGE SCALE GENOMIC DNA]</scope>
    <source>
        <strain evidence="2">KCTC 42739</strain>
    </source>
</reference>
<protein>
    <submittedName>
        <fullName evidence="1">Uncharacterized protein</fullName>
    </submittedName>
</protein>
<comment type="caution">
    <text evidence="1">The sequence shown here is derived from an EMBL/GenBank/DDBJ whole genome shotgun (WGS) entry which is preliminary data.</text>
</comment>
<name>A0ABV7SY33_9SPHN</name>
<sequence length="111" mass="12117">MSKERTPPPTTPDGRHIVVRGRLWRTADPRLSAAQRAALVAQLMDARRAVAAARRADDKQAAQTAHAAVGSAKTALGERGPVWWDDGAPDLNRRMARNTLYADWFATVDGD</sequence>
<accession>A0ABV7SY33</accession>
<evidence type="ECO:0000313" key="2">
    <source>
        <dbReference type="Proteomes" id="UP001595713"/>
    </source>
</evidence>
<proteinExistence type="predicted"/>